<evidence type="ECO:0000256" key="1">
    <source>
        <dbReference type="SAM" id="MobiDB-lite"/>
    </source>
</evidence>
<proteinExistence type="predicted"/>
<dbReference type="Gene3D" id="3.10.180.10">
    <property type="entry name" value="2,3-Dihydroxybiphenyl 1,2-Dioxygenase, domain 1"/>
    <property type="match status" value="2"/>
</dbReference>
<keyword evidence="3" id="KW-0223">Dioxygenase</keyword>
<dbReference type="InterPro" id="IPR004360">
    <property type="entry name" value="Glyas_Fos-R_dOase_dom"/>
</dbReference>
<dbReference type="AlphaFoldDB" id="A0A2A4FVX6"/>
<dbReference type="OrthoDB" id="9803142at2"/>
<accession>A0A2A4FVX6</accession>
<keyword evidence="4" id="KW-1185">Reference proteome</keyword>
<dbReference type="KEGG" id="rdi:CMV14_14640"/>
<dbReference type="Proteomes" id="UP000218934">
    <property type="component" value="Unassembled WGS sequence"/>
</dbReference>
<dbReference type="InterPro" id="IPR037523">
    <property type="entry name" value="VOC_core"/>
</dbReference>
<keyword evidence="3" id="KW-0560">Oxidoreductase</keyword>
<dbReference type="InterPro" id="IPR029068">
    <property type="entry name" value="Glyas_Bleomycin-R_OHBP_Dase"/>
</dbReference>
<evidence type="ECO:0000313" key="3">
    <source>
        <dbReference type="EMBL" id="PCE41832.1"/>
    </source>
</evidence>
<name>A0A2A4FVX6_9SPHN</name>
<dbReference type="GO" id="GO:0051213">
    <property type="term" value="F:dioxygenase activity"/>
    <property type="evidence" value="ECO:0007669"/>
    <property type="project" value="UniProtKB-KW"/>
</dbReference>
<dbReference type="EMBL" id="NWUF01000011">
    <property type="protein sequence ID" value="PCE41832.1"/>
    <property type="molecule type" value="Genomic_DNA"/>
</dbReference>
<sequence length="341" mass="37005">MSSAARSTASARSRTRSSSPLDTTLPHQKKDILMPVLGALSVTLEVPDVGPGITFYTDAGLEAAVDGQIARFRCAGQDRDSVILIGGAGKKRLHHIALRADGLDKIAADAPAAGGTVVDAPEGFTDGGLWVRDPHGMLIHLVERPADPELAEGPGFEINRPGRVIRKRRSAVLPRTAYPAAKPLRLGHILVFSPDVPASVKFVTEGLGMGLADRAQDIIAFTCARKDSDHHVVAFAKSPDIGFHHASFQVNDPDEVGRGGRALLAKAGKGDWGFGRHTIGSNFFHYIQDPWGSWFEYYSDMDHIDDYALWTPTNYAMEDSLASWGPPVPNDFVHNYELKYM</sequence>
<organism evidence="3 4">
    <name type="scientific">Rhizorhabdus dicambivorans</name>
    <dbReference type="NCBI Taxonomy" id="1850238"/>
    <lineage>
        <taxon>Bacteria</taxon>
        <taxon>Pseudomonadati</taxon>
        <taxon>Pseudomonadota</taxon>
        <taxon>Alphaproteobacteria</taxon>
        <taxon>Sphingomonadales</taxon>
        <taxon>Sphingomonadaceae</taxon>
        <taxon>Rhizorhabdus</taxon>
    </lineage>
</organism>
<evidence type="ECO:0000313" key="4">
    <source>
        <dbReference type="Proteomes" id="UP000218934"/>
    </source>
</evidence>
<dbReference type="SUPFAM" id="SSF54593">
    <property type="entry name" value="Glyoxalase/Bleomycin resistance protein/Dihydroxybiphenyl dioxygenase"/>
    <property type="match status" value="1"/>
</dbReference>
<feature type="region of interest" description="Disordered" evidence="1">
    <location>
        <begin position="1"/>
        <end position="25"/>
    </location>
</feature>
<evidence type="ECO:0000259" key="2">
    <source>
        <dbReference type="PROSITE" id="PS51819"/>
    </source>
</evidence>
<comment type="caution">
    <text evidence="3">The sequence shown here is derived from an EMBL/GenBank/DDBJ whole genome shotgun (WGS) entry which is preliminary data.</text>
</comment>
<reference evidence="3 4" key="1">
    <citation type="submission" date="2017-09" db="EMBL/GenBank/DDBJ databases">
        <title>The Catabolism of 3,6-Dichlorosalicylic acid is Initiated by the Cytochrome P450 Monooxygenase DsmABC in Rhizorhabdus dicambivorans Ndbn-20.</title>
        <authorList>
            <person name="Na L."/>
        </authorList>
    </citation>
    <scope>NUCLEOTIDE SEQUENCE [LARGE SCALE GENOMIC DNA]</scope>
    <source>
        <strain evidence="3 4">Ndbn-20m</strain>
    </source>
</reference>
<dbReference type="PROSITE" id="PS51819">
    <property type="entry name" value="VOC"/>
    <property type="match status" value="2"/>
</dbReference>
<gene>
    <name evidence="3" type="ORF">COO09_12400</name>
</gene>
<protein>
    <submittedName>
        <fullName evidence="3">Dioxygenase</fullName>
    </submittedName>
</protein>
<feature type="domain" description="VOC" evidence="2">
    <location>
        <begin position="38"/>
        <end position="144"/>
    </location>
</feature>
<feature type="compositionally biased region" description="Low complexity" evidence="1">
    <location>
        <begin position="1"/>
        <end position="19"/>
    </location>
</feature>
<dbReference type="Pfam" id="PF00903">
    <property type="entry name" value="Glyoxalase"/>
    <property type="match status" value="1"/>
</dbReference>
<feature type="domain" description="VOC" evidence="2">
    <location>
        <begin position="185"/>
        <end position="300"/>
    </location>
</feature>